<dbReference type="InterPro" id="IPR039373">
    <property type="entry name" value="Peptidase_M28B"/>
</dbReference>
<keyword evidence="2" id="KW-0175">Coiled coil</keyword>
<feature type="transmembrane region" description="Helical" evidence="4">
    <location>
        <begin position="24"/>
        <end position="44"/>
    </location>
</feature>
<dbReference type="EMBL" id="CAJNOC010001597">
    <property type="protein sequence ID" value="CAF0877194.1"/>
    <property type="molecule type" value="Genomic_DNA"/>
</dbReference>
<evidence type="ECO:0000259" key="6">
    <source>
        <dbReference type="Pfam" id="PF04253"/>
    </source>
</evidence>
<evidence type="ECO:0000259" key="5">
    <source>
        <dbReference type="Pfam" id="PF02225"/>
    </source>
</evidence>
<comment type="similarity">
    <text evidence="1">Belongs to the peptidase M28 family. M28B subfamily.</text>
</comment>
<keyword evidence="9" id="KW-1185">Reference proteome</keyword>
<dbReference type="InterPro" id="IPR046450">
    <property type="entry name" value="PA_dom_sf"/>
</dbReference>
<feature type="region of interest" description="Disordered" evidence="3">
    <location>
        <begin position="258"/>
        <end position="281"/>
    </location>
</feature>
<feature type="domain" description="PA" evidence="5">
    <location>
        <begin position="194"/>
        <end position="265"/>
    </location>
</feature>
<dbReference type="Pfam" id="PF04389">
    <property type="entry name" value="Peptidase_M28"/>
    <property type="match status" value="1"/>
</dbReference>
<evidence type="ECO:0000256" key="1">
    <source>
        <dbReference type="ARBA" id="ARBA00005634"/>
    </source>
</evidence>
<sequence length="766" mass="88238">MYQKISDAYQSIDNRTKNIKNKKILILIAALLLTILFLTGYIGYRVQRQNRILKDNYYSKLIEDNYLNEKLTDFLQSQISTEEIKSHLKYLSSFAHLAATEGGKQSAEYVYQKWKKQGLENVQLIDYDVYLDYPDETKYNKIEIKDSDETNSKIYEIKERIFDEELNFTNITKPFLAYSPSGSVTSNKLFYVNHCDKQDFEFVLSKNITLNDSIVLCKYGWSFRANKVYNAEYYGAKAVLIFDDPSRSAPREAKDQIYPNGQFLPKDGNQRGTLNIKDGDPTTPLYPSNKYTYRLKEKDAELPKIISQVIGYGLAEELFSEISDEFSSPTSWKGDLNVSYSIGGSLKSEKKLTLSVFSQKRIEKIYNVIGVIKGSIEPDRYILVGNHRDAWTFGSVDPSSATSVLLEVSRSLSEMKKKFNWSPKRSIIFLSWDAEEYGLIGSTEWIEEFLNKLSANSVVYINCDNAIHGTFSYEAKASPQLHKLLFQITKNIKYNQNLSVFDRWKQNDPNEDGTEPRVNSNMGSGSDHANFLQRLGIPCIDQKFVRDKKETNFKNIVGSYPLYHTSYETYKLVEQYIDPDFFALTAIAKIISETSRVLSDSLILPFDIENYSVELNKQFEKFAYNFEKKLNNLNISLDNLKESIKNFEKNVIEFNKHLKNLDKSQYHLVRQFNDQMKNLEKSFLDVNYIKTGSMHTLYAPSPNNKYTGNSFPGIVRAIDKLDETANASGDEKEILIDNIRFNVAILINSIQSASHILKDPIDFTRF</sequence>
<dbReference type="Gene3D" id="3.50.30.30">
    <property type="match status" value="1"/>
</dbReference>
<evidence type="ECO:0000313" key="8">
    <source>
        <dbReference type="EMBL" id="CAF0877194.1"/>
    </source>
</evidence>
<dbReference type="InterPro" id="IPR007484">
    <property type="entry name" value="Peptidase_M28"/>
</dbReference>
<dbReference type="FunFam" id="3.40.630.10:FF:000101">
    <property type="entry name" value="N-acetylated alpha-linked acidic dipeptidase like 1"/>
    <property type="match status" value="1"/>
</dbReference>
<protein>
    <recommendedName>
        <fullName evidence="10">N-acetylated-alpha-linked acidic dipeptidase 2</fullName>
    </recommendedName>
</protein>
<dbReference type="AlphaFoldDB" id="A0A813XVZ5"/>
<feature type="domain" description="Transferrin receptor-like dimerisation" evidence="6">
    <location>
        <begin position="635"/>
        <end position="758"/>
    </location>
</feature>
<evidence type="ECO:0008006" key="10">
    <source>
        <dbReference type="Google" id="ProtNLM"/>
    </source>
</evidence>
<keyword evidence="4" id="KW-0812">Transmembrane</keyword>
<dbReference type="InterPro" id="IPR007365">
    <property type="entry name" value="TFR-like_dimer_dom"/>
</dbReference>
<evidence type="ECO:0000256" key="4">
    <source>
        <dbReference type="SAM" id="Phobius"/>
    </source>
</evidence>
<evidence type="ECO:0000256" key="3">
    <source>
        <dbReference type="SAM" id="MobiDB-lite"/>
    </source>
</evidence>
<organism evidence="8 9">
    <name type="scientific">Brachionus calyciflorus</name>
    <dbReference type="NCBI Taxonomy" id="104777"/>
    <lineage>
        <taxon>Eukaryota</taxon>
        <taxon>Metazoa</taxon>
        <taxon>Spiralia</taxon>
        <taxon>Gnathifera</taxon>
        <taxon>Rotifera</taxon>
        <taxon>Eurotatoria</taxon>
        <taxon>Monogononta</taxon>
        <taxon>Pseudotrocha</taxon>
        <taxon>Ploima</taxon>
        <taxon>Brachionidae</taxon>
        <taxon>Brachionus</taxon>
    </lineage>
</organism>
<comment type="caution">
    <text evidence="8">The sequence shown here is derived from an EMBL/GenBank/DDBJ whole genome shotgun (WGS) entry which is preliminary data.</text>
</comment>
<evidence type="ECO:0000256" key="2">
    <source>
        <dbReference type="SAM" id="Coils"/>
    </source>
</evidence>
<feature type="coiled-coil region" evidence="2">
    <location>
        <begin position="623"/>
        <end position="664"/>
    </location>
</feature>
<dbReference type="PANTHER" id="PTHR10404">
    <property type="entry name" value="N-ACETYLATED-ALPHA-LINKED ACIDIC DIPEPTIDASE"/>
    <property type="match status" value="1"/>
</dbReference>
<reference evidence="8" key="1">
    <citation type="submission" date="2021-02" db="EMBL/GenBank/DDBJ databases">
        <authorList>
            <person name="Nowell W R."/>
        </authorList>
    </citation>
    <scope>NUCLEOTIDE SEQUENCE</scope>
    <source>
        <strain evidence="8">Ploen Becks lab</strain>
    </source>
</reference>
<keyword evidence="4" id="KW-1133">Transmembrane helix</keyword>
<dbReference type="PANTHER" id="PTHR10404:SF77">
    <property type="entry name" value="GLUTAMATE CARBOXYPEPTIDASE 2 HOMOLOG"/>
    <property type="match status" value="1"/>
</dbReference>
<evidence type="ECO:0000259" key="7">
    <source>
        <dbReference type="Pfam" id="PF04389"/>
    </source>
</evidence>
<gene>
    <name evidence="8" type="ORF">OXX778_LOCUS10229</name>
</gene>
<dbReference type="SUPFAM" id="SSF53187">
    <property type="entry name" value="Zn-dependent exopeptidases"/>
    <property type="match status" value="1"/>
</dbReference>
<feature type="domain" description="Peptidase M28" evidence="7">
    <location>
        <begin position="367"/>
        <end position="572"/>
    </location>
</feature>
<dbReference type="SUPFAM" id="SSF52025">
    <property type="entry name" value="PA domain"/>
    <property type="match status" value="1"/>
</dbReference>
<dbReference type="Proteomes" id="UP000663879">
    <property type="component" value="Unassembled WGS sequence"/>
</dbReference>
<proteinExistence type="inferred from homology"/>
<dbReference type="Pfam" id="PF02225">
    <property type="entry name" value="PA"/>
    <property type="match status" value="1"/>
</dbReference>
<dbReference type="InterPro" id="IPR036757">
    <property type="entry name" value="TFR-like_dimer_dom_sf"/>
</dbReference>
<evidence type="ECO:0000313" key="9">
    <source>
        <dbReference type="Proteomes" id="UP000663879"/>
    </source>
</evidence>
<dbReference type="Gene3D" id="1.20.930.40">
    <property type="entry name" value="Transferrin receptor-like, dimerisation domain"/>
    <property type="match status" value="1"/>
</dbReference>
<dbReference type="Gene3D" id="3.40.630.10">
    <property type="entry name" value="Zn peptidases"/>
    <property type="match status" value="1"/>
</dbReference>
<accession>A0A813XVZ5</accession>
<dbReference type="SUPFAM" id="SSF47672">
    <property type="entry name" value="Transferrin receptor-like dimerisation domain"/>
    <property type="match status" value="1"/>
</dbReference>
<dbReference type="Pfam" id="PF04253">
    <property type="entry name" value="TFR_dimer"/>
    <property type="match status" value="1"/>
</dbReference>
<dbReference type="InterPro" id="IPR003137">
    <property type="entry name" value="PA_domain"/>
</dbReference>
<dbReference type="OrthoDB" id="5841748at2759"/>
<dbReference type="GO" id="GO:0004180">
    <property type="term" value="F:carboxypeptidase activity"/>
    <property type="evidence" value="ECO:0007669"/>
    <property type="project" value="TreeGrafter"/>
</dbReference>
<keyword evidence="4" id="KW-0472">Membrane</keyword>
<name>A0A813XVZ5_9BILA</name>
<dbReference type="CDD" id="cd08022">
    <property type="entry name" value="M28_PSMA_like"/>
    <property type="match status" value="1"/>
</dbReference>